<comment type="caution">
    <text evidence="6">The sequence shown here is derived from an EMBL/GenBank/DDBJ whole genome shotgun (WGS) entry which is preliminary data.</text>
</comment>
<keyword evidence="8" id="KW-1185">Reference proteome</keyword>
<keyword evidence="3" id="KW-0804">Transcription</keyword>
<dbReference type="SUPFAM" id="SSF46689">
    <property type="entry name" value="Homeodomain-like"/>
    <property type="match status" value="1"/>
</dbReference>
<dbReference type="InterPro" id="IPR001647">
    <property type="entry name" value="HTH_TetR"/>
</dbReference>
<dbReference type="EMBL" id="MRWD01000010">
    <property type="protein sequence ID" value="ORJ22199.1"/>
    <property type="molecule type" value="Genomic_DNA"/>
</dbReference>
<evidence type="ECO:0000313" key="9">
    <source>
        <dbReference type="Proteomes" id="UP000705283"/>
    </source>
</evidence>
<dbReference type="SUPFAM" id="SSF48498">
    <property type="entry name" value="Tetracyclin repressor-like, C-terminal domain"/>
    <property type="match status" value="1"/>
</dbReference>
<dbReference type="AlphaFoldDB" id="A0AA40X1H0"/>
<dbReference type="Gene3D" id="1.10.357.10">
    <property type="entry name" value="Tetracycline Repressor, domain 2"/>
    <property type="match status" value="1"/>
</dbReference>
<keyword evidence="1" id="KW-0805">Transcription regulation</keyword>
<proteinExistence type="predicted"/>
<evidence type="ECO:0000313" key="8">
    <source>
        <dbReference type="Proteomes" id="UP000192722"/>
    </source>
</evidence>
<dbReference type="InterPro" id="IPR036271">
    <property type="entry name" value="Tet_transcr_reg_TetR-rel_C_sf"/>
</dbReference>
<evidence type="ECO:0000313" key="6">
    <source>
        <dbReference type="EMBL" id="MBF6637025.1"/>
    </source>
</evidence>
<dbReference type="InterPro" id="IPR009057">
    <property type="entry name" value="Homeodomain-like_sf"/>
</dbReference>
<dbReference type="Pfam" id="PF00440">
    <property type="entry name" value="TetR_N"/>
    <property type="match status" value="1"/>
</dbReference>
<evidence type="ECO:0000256" key="2">
    <source>
        <dbReference type="ARBA" id="ARBA00023125"/>
    </source>
</evidence>
<name>A0AA40X1H0_9GAMM</name>
<protein>
    <submittedName>
        <fullName evidence="6 7">TetR family transcriptional regulator</fullName>
    </submittedName>
</protein>
<dbReference type="EMBL" id="JADMKS010000004">
    <property type="protein sequence ID" value="MBF6637025.1"/>
    <property type="molecule type" value="Genomic_DNA"/>
</dbReference>
<dbReference type="PROSITE" id="PS50977">
    <property type="entry name" value="HTH_TETR_2"/>
    <property type="match status" value="1"/>
</dbReference>
<dbReference type="PRINTS" id="PR00455">
    <property type="entry name" value="HTHTETR"/>
</dbReference>
<reference evidence="6" key="4">
    <citation type="submission" date="2022-09" db="EMBL/GenBank/DDBJ databases">
        <title>Rouxiella aceris sp. nov., isolated from tree sap and emended description of the genus Rhouxiella.</title>
        <authorList>
            <person name="Kim I.S."/>
        </authorList>
    </citation>
    <scope>NUCLEOTIDE SEQUENCE</scope>
    <source>
        <strain evidence="6">SAP-2</strain>
    </source>
</reference>
<keyword evidence="2 4" id="KW-0238">DNA-binding</keyword>
<evidence type="ECO:0000259" key="5">
    <source>
        <dbReference type="PROSITE" id="PS50977"/>
    </source>
</evidence>
<evidence type="ECO:0000256" key="4">
    <source>
        <dbReference type="PROSITE-ProRule" id="PRU00335"/>
    </source>
</evidence>
<feature type="DNA-binding region" description="H-T-H motif" evidence="4">
    <location>
        <begin position="38"/>
        <end position="57"/>
    </location>
</feature>
<reference evidence="7 8" key="2">
    <citation type="journal article" date="2017" name="Int. J. Syst. Evol. Microbiol.">
        <title>Rouxiella badensis sp. nov. and Rouxiella silvae sp. nov. isolated from peat bog soil in Germany and emendation of the genus description.</title>
        <authorList>
            <person name="Le Fleche-Mateos A."/>
            <person name="Kugler J.H."/>
            <person name="Hansen S.H."/>
            <person name="Syldatk C."/>
            <person name="Hausmann R."/>
            <person name="Lomprez F."/>
            <person name="Vandenbogaert M."/>
            <person name="Manuguerra J.C."/>
            <person name="Grimont P.A."/>
        </authorList>
    </citation>
    <scope>NUCLEOTIDE SEQUENCE [LARGE SCALE GENOMIC DNA]</scope>
    <source>
        <strain evidence="7 8">213</strain>
    </source>
</reference>
<dbReference type="GO" id="GO:0003677">
    <property type="term" value="F:DNA binding"/>
    <property type="evidence" value="ECO:0007669"/>
    <property type="project" value="UniProtKB-UniRule"/>
</dbReference>
<reference evidence="6" key="3">
    <citation type="submission" date="2020-11" db="EMBL/GenBank/DDBJ databases">
        <authorList>
            <person name="Lee S.D."/>
        </authorList>
    </citation>
    <scope>NUCLEOTIDE SEQUENCE</scope>
    <source>
        <strain evidence="6">SAP-2</strain>
    </source>
</reference>
<dbReference type="InterPro" id="IPR011075">
    <property type="entry name" value="TetR_C"/>
</dbReference>
<dbReference type="Proteomes" id="UP000705283">
    <property type="component" value="Unassembled WGS sequence"/>
</dbReference>
<evidence type="ECO:0000313" key="7">
    <source>
        <dbReference type="EMBL" id="ORJ22199.1"/>
    </source>
</evidence>
<dbReference type="Proteomes" id="UP000192722">
    <property type="component" value="Unassembled WGS sequence"/>
</dbReference>
<dbReference type="PANTHER" id="PTHR47506">
    <property type="entry name" value="TRANSCRIPTIONAL REGULATORY PROTEIN"/>
    <property type="match status" value="1"/>
</dbReference>
<organism evidence="6 9">
    <name type="scientific">Rouxiella silvae</name>
    <dbReference type="NCBI Taxonomy" id="1646373"/>
    <lineage>
        <taxon>Bacteria</taxon>
        <taxon>Pseudomonadati</taxon>
        <taxon>Pseudomonadota</taxon>
        <taxon>Gammaproteobacteria</taxon>
        <taxon>Enterobacterales</taxon>
        <taxon>Yersiniaceae</taxon>
        <taxon>Rouxiella</taxon>
    </lineage>
</organism>
<dbReference type="PANTHER" id="PTHR47506:SF6">
    <property type="entry name" value="HTH-TYPE TRANSCRIPTIONAL REPRESSOR NEMR"/>
    <property type="match status" value="1"/>
</dbReference>
<dbReference type="RefSeq" id="WP_055771104.1">
    <property type="nucleotide sequence ID" value="NZ_CBCSCF010000003.1"/>
</dbReference>
<evidence type="ECO:0000256" key="3">
    <source>
        <dbReference type="ARBA" id="ARBA00023163"/>
    </source>
</evidence>
<dbReference type="Pfam" id="PF16925">
    <property type="entry name" value="TetR_C_13"/>
    <property type="match status" value="1"/>
</dbReference>
<reference evidence="7" key="1">
    <citation type="submission" date="2016-12" db="EMBL/GenBank/DDBJ databases">
        <authorList>
            <person name="Le Fleche-Mateos A."/>
        </authorList>
    </citation>
    <scope>NUCLEOTIDE SEQUENCE</scope>
    <source>
        <strain evidence="7">213</strain>
    </source>
</reference>
<feature type="domain" description="HTH tetR-type" evidence="5">
    <location>
        <begin position="15"/>
        <end position="75"/>
    </location>
</feature>
<gene>
    <name evidence="7" type="ORF">BS639_06045</name>
    <name evidence="6" type="ORF">ITX54_10225</name>
</gene>
<accession>A0AA40X1H0</accession>
<evidence type="ECO:0000256" key="1">
    <source>
        <dbReference type="ARBA" id="ARBA00023015"/>
    </source>
</evidence>
<sequence>MTTHIASRRGPKPNPLIKETLIKAGLNILHTEGYAAAGVQSIVENAGVPKGTFYNHFSSKELFSADVIDEYFALSEKRLISFLNKTDQPARARLASYFDDRIQALAAGGLLRGCLIGNLTAEVADHSELIREKLAEHMNSWSQYFADCIRAAQSAGEMRNTTDAQVLGRFILNGWEGALLRMRADKSIEPLLEFKMIIFGSLLV</sequence>